<protein>
    <recommendedName>
        <fullName evidence="3">Carboxyvinyl-carboxyphosphonate phosphorylmutase</fullName>
    </recommendedName>
</protein>
<name>A0ABD3PX62_9STRA</name>
<dbReference type="GO" id="GO:0003824">
    <property type="term" value="F:catalytic activity"/>
    <property type="evidence" value="ECO:0007669"/>
    <property type="project" value="UniProtKB-ARBA"/>
</dbReference>
<dbReference type="InterPro" id="IPR015813">
    <property type="entry name" value="Pyrv/PenolPyrv_kinase-like_dom"/>
</dbReference>
<evidence type="ECO:0000313" key="2">
    <source>
        <dbReference type="Proteomes" id="UP001516023"/>
    </source>
</evidence>
<dbReference type="SUPFAM" id="SSF51621">
    <property type="entry name" value="Phosphoenolpyruvate/pyruvate domain"/>
    <property type="match status" value="1"/>
</dbReference>
<gene>
    <name evidence="1" type="ORF">HJC23_002457</name>
</gene>
<dbReference type="EMBL" id="JABMIG020000109">
    <property type="protein sequence ID" value="KAL3791826.1"/>
    <property type="molecule type" value="Genomic_DNA"/>
</dbReference>
<proteinExistence type="predicted"/>
<reference evidence="1 2" key="1">
    <citation type="journal article" date="2020" name="G3 (Bethesda)">
        <title>Improved Reference Genome for Cyclotella cryptica CCMP332, a Model for Cell Wall Morphogenesis, Salinity Adaptation, and Lipid Production in Diatoms (Bacillariophyta).</title>
        <authorList>
            <person name="Roberts W.R."/>
            <person name="Downey K.M."/>
            <person name="Ruck E.C."/>
            <person name="Traller J.C."/>
            <person name="Alverson A.J."/>
        </authorList>
    </citation>
    <scope>NUCLEOTIDE SEQUENCE [LARGE SCALE GENOMIC DNA]</scope>
    <source>
        <strain evidence="1 2">CCMP332</strain>
    </source>
</reference>
<dbReference type="PANTHER" id="PTHR42905:SF2">
    <property type="entry name" value="PHOSPHOENOLPYRUVATE CARBOXYLASE FAMILY PROTEIN"/>
    <property type="match status" value="1"/>
</dbReference>
<sequence>MKAVLPIPCGGADEGGVGFQQGSYSGEVARGTGMEIFCVFGRLFFGGADRSHCEEEGGYDETHWGEVVFVCPAVLLTDDVARSQSIIFGMISSYLIPSPTDLRPRAAARRGTKSRLFVERKRNKTIEDAQEFEPSLHINMEIFHTRPSALYAFTSSCHHCTPPPATPANVLYSLISANRKHAYENKELLSAIPLAGIHDALSAKIFAQKGAPALFLSGFGVSASLLGVPDAGVTSLVEMEQVTRNVCSAMRSHKGLKVPPPLIVDGDTGYGGSPNMLRTISSLASAGAAAITIEDQVFPKMCTIAAGEKIRIVEREEAVGRVRGALGARDLYCERVSLSTTESTSSGAGCWIVARTDCRLAFGFEEVVERCLRFEELGAEIVYAENLQSIDEYLKLRE</sequence>
<evidence type="ECO:0000313" key="1">
    <source>
        <dbReference type="EMBL" id="KAL3791826.1"/>
    </source>
</evidence>
<dbReference type="InterPro" id="IPR039556">
    <property type="entry name" value="ICL/PEPM"/>
</dbReference>
<organism evidence="1 2">
    <name type="scientific">Cyclotella cryptica</name>
    <dbReference type="NCBI Taxonomy" id="29204"/>
    <lineage>
        <taxon>Eukaryota</taxon>
        <taxon>Sar</taxon>
        <taxon>Stramenopiles</taxon>
        <taxon>Ochrophyta</taxon>
        <taxon>Bacillariophyta</taxon>
        <taxon>Coscinodiscophyceae</taxon>
        <taxon>Thalassiosirophycidae</taxon>
        <taxon>Stephanodiscales</taxon>
        <taxon>Stephanodiscaceae</taxon>
        <taxon>Cyclotella</taxon>
    </lineage>
</organism>
<dbReference type="Gene3D" id="3.20.20.60">
    <property type="entry name" value="Phosphoenolpyruvate-binding domains"/>
    <property type="match status" value="1"/>
</dbReference>
<keyword evidence="2" id="KW-1185">Reference proteome</keyword>
<dbReference type="Pfam" id="PF13714">
    <property type="entry name" value="PEP_mutase"/>
    <property type="match status" value="1"/>
</dbReference>
<dbReference type="InterPro" id="IPR040442">
    <property type="entry name" value="Pyrv_kinase-like_dom_sf"/>
</dbReference>
<dbReference type="AlphaFoldDB" id="A0ABD3PX62"/>
<accession>A0ABD3PX62</accession>
<dbReference type="CDD" id="cd00377">
    <property type="entry name" value="ICL_PEPM"/>
    <property type="match status" value="1"/>
</dbReference>
<dbReference type="PANTHER" id="PTHR42905">
    <property type="entry name" value="PHOSPHOENOLPYRUVATE CARBOXYLASE"/>
    <property type="match status" value="1"/>
</dbReference>
<comment type="caution">
    <text evidence="1">The sequence shown here is derived from an EMBL/GenBank/DDBJ whole genome shotgun (WGS) entry which is preliminary data.</text>
</comment>
<dbReference type="Proteomes" id="UP001516023">
    <property type="component" value="Unassembled WGS sequence"/>
</dbReference>
<evidence type="ECO:0008006" key="3">
    <source>
        <dbReference type="Google" id="ProtNLM"/>
    </source>
</evidence>